<dbReference type="KEGG" id="ccot:CCAX7_34700"/>
<dbReference type="Pfam" id="PF00072">
    <property type="entry name" value="Response_reg"/>
    <property type="match status" value="1"/>
</dbReference>
<dbReference type="SUPFAM" id="SSF52172">
    <property type="entry name" value="CheY-like"/>
    <property type="match status" value="1"/>
</dbReference>
<dbReference type="PANTHER" id="PTHR43156:SF2">
    <property type="entry name" value="STAGE II SPORULATION PROTEIN E"/>
    <property type="match status" value="1"/>
</dbReference>
<gene>
    <name evidence="2" type="ORF">CCAX7_34700</name>
</gene>
<dbReference type="OrthoDB" id="163538at2"/>
<evidence type="ECO:0000256" key="1">
    <source>
        <dbReference type="ARBA" id="ARBA00022801"/>
    </source>
</evidence>
<evidence type="ECO:0000313" key="2">
    <source>
        <dbReference type="EMBL" id="BDI31419.1"/>
    </source>
</evidence>
<dbReference type="InterPro" id="IPR011006">
    <property type="entry name" value="CheY-like_superfamily"/>
</dbReference>
<dbReference type="InterPro" id="IPR001789">
    <property type="entry name" value="Sig_transdc_resp-reg_receiver"/>
</dbReference>
<keyword evidence="3" id="KW-1185">Reference proteome</keyword>
<accession>A0A402CY85</accession>
<dbReference type="PROSITE" id="PS50110">
    <property type="entry name" value="RESPONSE_REGULATORY"/>
    <property type="match status" value="1"/>
</dbReference>
<dbReference type="GO" id="GO:0000160">
    <property type="term" value="P:phosphorelay signal transduction system"/>
    <property type="evidence" value="ECO:0007669"/>
    <property type="project" value="InterPro"/>
</dbReference>
<reference evidence="2 3" key="1">
    <citation type="journal article" date="2019" name="Int. J. Syst. Evol. Microbiol.">
        <title>Capsulimonas corticalis gen. nov., sp. nov., an aerobic capsulated bacterium, of a novel bacterial order, Capsulimonadales ord. nov., of the class Armatimonadia of the phylum Armatimonadetes.</title>
        <authorList>
            <person name="Li J."/>
            <person name="Kudo C."/>
            <person name="Tonouchi A."/>
        </authorList>
    </citation>
    <scope>NUCLEOTIDE SEQUENCE [LARGE SCALE GENOMIC DNA]</scope>
    <source>
        <strain evidence="2 3">AX-7</strain>
    </source>
</reference>
<dbReference type="SMART" id="SM00448">
    <property type="entry name" value="REC"/>
    <property type="match status" value="1"/>
</dbReference>
<dbReference type="InterPro" id="IPR052016">
    <property type="entry name" value="Bact_Sigma-Reg"/>
</dbReference>
<dbReference type="InterPro" id="IPR001932">
    <property type="entry name" value="PPM-type_phosphatase-like_dom"/>
</dbReference>
<name>A0A402CY85_9BACT</name>
<dbReference type="Gene3D" id="3.40.50.2300">
    <property type="match status" value="1"/>
</dbReference>
<dbReference type="EMBL" id="AP025739">
    <property type="protein sequence ID" value="BDI31419.1"/>
    <property type="molecule type" value="Genomic_DNA"/>
</dbReference>
<dbReference type="PANTHER" id="PTHR43156">
    <property type="entry name" value="STAGE II SPORULATION PROTEIN E-RELATED"/>
    <property type="match status" value="1"/>
</dbReference>
<dbReference type="InterPro" id="IPR036457">
    <property type="entry name" value="PPM-type-like_dom_sf"/>
</dbReference>
<proteinExistence type="predicted"/>
<dbReference type="AlphaFoldDB" id="A0A402CY85"/>
<dbReference type="SMART" id="SM00331">
    <property type="entry name" value="PP2C_SIG"/>
    <property type="match status" value="1"/>
</dbReference>
<dbReference type="Pfam" id="PF07228">
    <property type="entry name" value="SpoIIE"/>
    <property type="match status" value="1"/>
</dbReference>
<dbReference type="FunCoup" id="A0A402CY85">
    <property type="interactions" value="49"/>
</dbReference>
<dbReference type="GO" id="GO:0016791">
    <property type="term" value="F:phosphatase activity"/>
    <property type="evidence" value="ECO:0007669"/>
    <property type="project" value="TreeGrafter"/>
</dbReference>
<dbReference type="Proteomes" id="UP000287394">
    <property type="component" value="Chromosome"/>
</dbReference>
<sequence>MMYERAQAKVLVVDDRPENLIALEAILEPQGFHLVKASSGVEALKHLLTDDFAVILLDVQMPEMDGFEAASLIKQRERSRHIPIIFITALSFEDRHVFQGYSVGAVDYMAKPLNPDILISKVRVFVDLFEKNQEVREQADQLRRQQLREAELHAEYLRDRRIAEVLQNAMLMSPPKDLYPGLQISTLYQAASHEAHLGGDFFDVFKIGDQKIAMIVGDVSGKGLQAAARTAEVKFTLRAFLKHTRNPAQALQHVNAMLCGSEDADRNGVAAFTCVTLVVLHLQTGAADVISGGMEPPLVLSADGSVRVLEARGFPLGIQADATYAVMKTKIAVGETIIAFTDGVTEARQGYDLFGYDRVCQVAAAGASSVAVEEIGEQLLCAARDFAGGRLQDDACLLLARRVAVWDAS</sequence>
<dbReference type="RefSeq" id="WP_125206060.1">
    <property type="nucleotide sequence ID" value="NZ_AP025739.1"/>
</dbReference>
<protein>
    <submittedName>
        <fullName evidence="2">Uncharacterized protein</fullName>
    </submittedName>
</protein>
<evidence type="ECO:0000313" key="3">
    <source>
        <dbReference type="Proteomes" id="UP000287394"/>
    </source>
</evidence>
<keyword evidence="1" id="KW-0378">Hydrolase</keyword>
<dbReference type="Gene3D" id="3.60.40.10">
    <property type="entry name" value="PPM-type phosphatase domain"/>
    <property type="match status" value="1"/>
</dbReference>
<organism evidence="2 3">
    <name type="scientific">Capsulimonas corticalis</name>
    <dbReference type="NCBI Taxonomy" id="2219043"/>
    <lineage>
        <taxon>Bacteria</taxon>
        <taxon>Bacillati</taxon>
        <taxon>Armatimonadota</taxon>
        <taxon>Armatimonadia</taxon>
        <taxon>Capsulimonadales</taxon>
        <taxon>Capsulimonadaceae</taxon>
        <taxon>Capsulimonas</taxon>
    </lineage>
</organism>